<reference evidence="6" key="1">
    <citation type="journal article" date="2023" name="BMC Genomics">
        <title>Chromosome-level genome assemblies of Cutaneotrichosporon spp. (Trichosporonales, Basidiomycota) reveal imbalanced evolution between nucleotide sequences and chromosome synteny.</title>
        <authorList>
            <person name="Kobayashi Y."/>
            <person name="Kayamori A."/>
            <person name="Aoki K."/>
            <person name="Shiwa Y."/>
            <person name="Matsutani M."/>
            <person name="Fujita N."/>
            <person name="Sugita T."/>
            <person name="Iwasaki W."/>
            <person name="Tanaka N."/>
            <person name="Takashima M."/>
        </authorList>
    </citation>
    <scope>NUCLEOTIDE SEQUENCE</scope>
    <source>
        <strain evidence="6">HIS019</strain>
    </source>
</reference>
<evidence type="ECO:0000256" key="4">
    <source>
        <dbReference type="SAM" id="MobiDB-lite"/>
    </source>
</evidence>
<dbReference type="Proteomes" id="UP001233271">
    <property type="component" value="Chromosome 5"/>
</dbReference>
<comment type="similarity">
    <text evidence="3">Belongs to the UTP5 family.</text>
</comment>
<evidence type="ECO:0000313" key="7">
    <source>
        <dbReference type="Proteomes" id="UP001233271"/>
    </source>
</evidence>
<dbReference type="PANTHER" id="PTHR44267">
    <property type="entry name" value="WD REPEAT-CONTAINING PROTEIN 43"/>
    <property type="match status" value="1"/>
</dbReference>
<dbReference type="SUPFAM" id="SSF50978">
    <property type="entry name" value="WD40 repeat-like"/>
    <property type="match status" value="1"/>
</dbReference>
<dbReference type="InterPro" id="IPR036322">
    <property type="entry name" value="WD40_repeat_dom_sf"/>
</dbReference>
<evidence type="ECO:0000256" key="3">
    <source>
        <dbReference type="ARBA" id="ARBA00038335"/>
    </source>
</evidence>
<dbReference type="InterPro" id="IPR007148">
    <property type="entry name" value="SSU_processome_Utp12"/>
</dbReference>
<feature type="compositionally biased region" description="Acidic residues" evidence="4">
    <location>
        <begin position="678"/>
        <end position="729"/>
    </location>
</feature>
<dbReference type="InterPro" id="IPR015943">
    <property type="entry name" value="WD40/YVTN_repeat-like_dom_sf"/>
</dbReference>
<dbReference type="GeneID" id="85496438"/>
<dbReference type="EMBL" id="AP028216">
    <property type="protein sequence ID" value="BEI92568.1"/>
    <property type="molecule type" value="Genomic_DNA"/>
</dbReference>
<evidence type="ECO:0000256" key="2">
    <source>
        <dbReference type="ARBA" id="ARBA00023242"/>
    </source>
</evidence>
<evidence type="ECO:0000313" key="6">
    <source>
        <dbReference type="EMBL" id="BEI92568.1"/>
    </source>
</evidence>
<accession>A0AA48QWP1</accession>
<keyword evidence="7" id="KW-1185">Reference proteome</keyword>
<evidence type="ECO:0000256" key="1">
    <source>
        <dbReference type="ARBA" id="ARBA00004123"/>
    </source>
</evidence>
<feature type="region of interest" description="Disordered" evidence="4">
    <location>
        <begin position="636"/>
        <end position="729"/>
    </location>
</feature>
<proteinExistence type="inferred from homology"/>
<dbReference type="Pfam" id="PF04003">
    <property type="entry name" value="Utp12"/>
    <property type="match status" value="1"/>
</dbReference>
<dbReference type="Gene3D" id="2.130.10.10">
    <property type="entry name" value="YVTN repeat-like/Quinoprotein amine dehydrogenase"/>
    <property type="match status" value="1"/>
</dbReference>
<dbReference type="GO" id="GO:0032040">
    <property type="term" value="C:small-subunit processome"/>
    <property type="evidence" value="ECO:0007669"/>
    <property type="project" value="UniProtKB-ARBA"/>
</dbReference>
<feature type="compositionally biased region" description="Basic and acidic residues" evidence="4">
    <location>
        <begin position="636"/>
        <end position="649"/>
    </location>
</feature>
<name>A0AA48QWP1_9TREE</name>
<dbReference type="InterPro" id="IPR052414">
    <property type="entry name" value="U3_snoRNA-assoc_WDR"/>
</dbReference>
<dbReference type="RefSeq" id="XP_060457833.1">
    <property type="nucleotide sequence ID" value="XM_060601328.1"/>
</dbReference>
<sequence>MVSSQRLRSHKTFLTTLRALRPGFLCLPFDSISPLVSHIALTRNRHNGAVISVSGFNPARTHFALALPALGAADKVQVWDVASDSVVSEWELPGAAKATAVCWSSISVSGATKKRRRRKSGAEGSGADEDVLLVASTKGDQSNLVVYFPNKGEALRTISLPAKATAMWSDEHGVIIATESNLLVLGPEAAAIAHTFDLPSAVKAPSAVALLPTSTGEELHAIVGAKSVVAVHLSTTSSSITHTSSPLPVSTTSVTSLQPLPNTQQGASFLVVCEEDRTVNQYTFPSSPTAAPKLSYRYTSPTLSPVHSVALSDEFVAALHCDGEISVFAVALTDLDLARPKSNNKPSKVKLVEGKEEKIASICRIEFAPVDDGAPAVLSCGRMVGGGRVKWYSVTIEQPEGGLATNVVVKTDAQDLVAPKDTAKGSNNLQRYKAPANAIQAADDEKDEQTSALPADVDMADLTLGERLLAAPTGAQPNGDAAAPAAKGATNAASLTRLLVQALHTSDPALLTLCLSHRDPVLIRNTVRKLPVDLSLPLVKACVERLGQGKGAHRRGGGRGGMQNEQQGRGTVEWVKGVLIERGHILMTIPSLPAQLAQLSNLLASRMELYQPLVSLSGRLDLALSQIALRRQAAEAKEVDQGDGEHYVEGESDDEVPIEVGEEDEDDIEDVNMMAGSSDEDDGDEDEDEGDSEDDDSEDPLDSDEEGLLDLEAEESDDDEDEEGDSDDE</sequence>
<dbReference type="KEGG" id="ccac:CcaHIS019_0501960"/>
<gene>
    <name evidence="6" type="primary">UTP5</name>
    <name evidence="6" type="ORF">CcaverHIS019_0501960</name>
</gene>
<feature type="domain" description="Small-subunit processome Utp12" evidence="5">
    <location>
        <begin position="507"/>
        <end position="624"/>
    </location>
</feature>
<dbReference type="AlphaFoldDB" id="A0AA48QWP1"/>
<dbReference type="GO" id="GO:0000462">
    <property type="term" value="P:maturation of SSU-rRNA from tricistronic rRNA transcript (SSU-rRNA, 5.8S rRNA, LSU-rRNA)"/>
    <property type="evidence" value="ECO:0007669"/>
    <property type="project" value="TreeGrafter"/>
</dbReference>
<comment type="subcellular location">
    <subcellularLocation>
        <location evidence="1">Nucleus</location>
    </subcellularLocation>
</comment>
<feature type="compositionally biased region" description="Acidic residues" evidence="4">
    <location>
        <begin position="650"/>
        <end position="670"/>
    </location>
</feature>
<organism evidence="6 7">
    <name type="scientific">Cutaneotrichosporon cavernicola</name>
    <dbReference type="NCBI Taxonomy" id="279322"/>
    <lineage>
        <taxon>Eukaryota</taxon>
        <taxon>Fungi</taxon>
        <taxon>Dikarya</taxon>
        <taxon>Basidiomycota</taxon>
        <taxon>Agaricomycotina</taxon>
        <taxon>Tremellomycetes</taxon>
        <taxon>Trichosporonales</taxon>
        <taxon>Trichosporonaceae</taxon>
        <taxon>Cutaneotrichosporon</taxon>
    </lineage>
</organism>
<protein>
    <recommendedName>
        <fullName evidence="5">Small-subunit processome Utp12 domain-containing protein</fullName>
    </recommendedName>
</protein>
<evidence type="ECO:0000259" key="5">
    <source>
        <dbReference type="Pfam" id="PF04003"/>
    </source>
</evidence>
<dbReference type="PANTHER" id="PTHR44267:SF1">
    <property type="entry name" value="WD REPEAT-CONTAINING PROTEIN 43"/>
    <property type="match status" value="1"/>
</dbReference>
<keyword evidence="2" id="KW-0539">Nucleus</keyword>